<keyword evidence="1" id="KW-0479">Metal-binding</keyword>
<dbReference type="AlphaFoldDB" id="A0A553PBA2"/>
<sequence length="601" mass="68405">MAVEAESLLARPDASPTPSPIHGTPNTVMGAPTNSIKPERANDDGQTELVRQILNSSVEAIMEAIGPKVFDKLSIWEIILHKATQSQDFNAMDLVIQDVENILMELKLLMSHCFDHVELTRRKTRAILNQPKVGVNISKFLANAIEVESGFWHQKDPDHVTYRNALEVGLLIPLVLSDPWQPVAHARTNDKTPAKKRTRRPSSVDDDPEYVARRRVPGQSTKPAKCAKCGKDYGPGESHKTHMPQCPAALKYKKVGAFMYCRYDHCPNPEKAYKLREDILRHFDEQHFTDEARTIPCTYDGCPQMFATVTLRNIHIRQSHEKLFACHQCPKRFWSEKNLNDHIKNSHTLKENGEAPAKAVELCRKCGKMMARTSLSKHESRCTGYACPNPQWKEVDGEFFCTVHDCHIKHGFTSMYGLRVHFFNSHLDDAEKQFECDHCGKRYADRIMFRKHVKAVHIKPYLCSLCPGRFGNKSQLDEHKKIHTGDKPHACDQCDFKCAKKSNLIDHKQKKHNDLAGRNFHCGICGKVFFTSGRLTSHFRIIHHDGLMVEGTPKKKSVKRRQCLSKRVVLVNGPEKNLSGQAEQDMAVDFLMSQDQADEFL</sequence>
<evidence type="ECO:0000256" key="6">
    <source>
        <dbReference type="SAM" id="MobiDB-lite"/>
    </source>
</evidence>
<comment type="caution">
    <text evidence="8">The sequence shown here is derived from an EMBL/GenBank/DDBJ whole genome shotgun (WGS) entry which is preliminary data.</text>
</comment>
<dbReference type="Pfam" id="PF00096">
    <property type="entry name" value="zf-C2H2"/>
    <property type="match status" value="2"/>
</dbReference>
<dbReference type="PROSITE" id="PS50157">
    <property type="entry name" value="ZINC_FINGER_C2H2_2"/>
    <property type="match status" value="4"/>
</dbReference>
<feature type="domain" description="C2H2-type" evidence="7">
    <location>
        <begin position="461"/>
        <end position="488"/>
    </location>
</feature>
<dbReference type="STRING" id="6832.A0A553PBA2"/>
<feature type="domain" description="C2H2-type" evidence="7">
    <location>
        <begin position="520"/>
        <end position="543"/>
    </location>
</feature>
<reference evidence="8 9" key="1">
    <citation type="journal article" date="2018" name="Nat. Ecol. Evol.">
        <title>Genomic signatures of mitonuclear coevolution across populations of Tigriopus californicus.</title>
        <authorList>
            <person name="Barreto F.S."/>
            <person name="Watson E.T."/>
            <person name="Lima T.G."/>
            <person name="Willett C.S."/>
            <person name="Edmands S."/>
            <person name="Li W."/>
            <person name="Burton R.S."/>
        </authorList>
    </citation>
    <scope>NUCLEOTIDE SEQUENCE [LARGE SCALE GENOMIC DNA]</scope>
    <source>
        <strain evidence="8 9">San Diego</strain>
    </source>
</reference>
<dbReference type="PANTHER" id="PTHR24379:SF121">
    <property type="entry name" value="C2H2-TYPE DOMAIN-CONTAINING PROTEIN"/>
    <property type="match status" value="1"/>
</dbReference>
<dbReference type="Gene3D" id="3.30.160.60">
    <property type="entry name" value="Classic Zinc Finger"/>
    <property type="match status" value="4"/>
</dbReference>
<evidence type="ECO:0000313" key="8">
    <source>
        <dbReference type="EMBL" id="TRY74953.1"/>
    </source>
</evidence>
<keyword evidence="9" id="KW-1185">Reference proteome</keyword>
<feature type="domain" description="C2H2-type" evidence="7">
    <location>
        <begin position="434"/>
        <end position="457"/>
    </location>
</feature>
<proteinExistence type="predicted"/>
<evidence type="ECO:0000256" key="1">
    <source>
        <dbReference type="ARBA" id="ARBA00022723"/>
    </source>
</evidence>
<evidence type="ECO:0000256" key="3">
    <source>
        <dbReference type="ARBA" id="ARBA00022771"/>
    </source>
</evidence>
<keyword evidence="2" id="KW-0677">Repeat</keyword>
<dbReference type="GO" id="GO:0008270">
    <property type="term" value="F:zinc ion binding"/>
    <property type="evidence" value="ECO:0007669"/>
    <property type="project" value="UniProtKB-KW"/>
</dbReference>
<feature type="region of interest" description="Disordered" evidence="6">
    <location>
        <begin position="1"/>
        <end position="44"/>
    </location>
</feature>
<dbReference type="PANTHER" id="PTHR24379">
    <property type="entry name" value="KRAB AND ZINC FINGER DOMAIN-CONTAINING"/>
    <property type="match status" value="1"/>
</dbReference>
<dbReference type="SUPFAM" id="SSF57667">
    <property type="entry name" value="beta-beta-alpha zinc fingers"/>
    <property type="match status" value="3"/>
</dbReference>
<evidence type="ECO:0000259" key="7">
    <source>
        <dbReference type="PROSITE" id="PS50157"/>
    </source>
</evidence>
<organism evidence="8 9">
    <name type="scientific">Tigriopus californicus</name>
    <name type="common">Marine copepod</name>
    <dbReference type="NCBI Taxonomy" id="6832"/>
    <lineage>
        <taxon>Eukaryota</taxon>
        <taxon>Metazoa</taxon>
        <taxon>Ecdysozoa</taxon>
        <taxon>Arthropoda</taxon>
        <taxon>Crustacea</taxon>
        <taxon>Multicrustacea</taxon>
        <taxon>Hexanauplia</taxon>
        <taxon>Copepoda</taxon>
        <taxon>Harpacticoida</taxon>
        <taxon>Harpacticidae</taxon>
        <taxon>Tigriopus</taxon>
    </lineage>
</organism>
<evidence type="ECO:0000256" key="4">
    <source>
        <dbReference type="ARBA" id="ARBA00022833"/>
    </source>
</evidence>
<dbReference type="SMART" id="SM00355">
    <property type="entry name" value="ZnF_C2H2"/>
    <property type="match status" value="8"/>
</dbReference>
<feature type="region of interest" description="Disordered" evidence="6">
    <location>
        <begin position="185"/>
        <end position="223"/>
    </location>
</feature>
<accession>A0A553PBA2</accession>
<dbReference type="InterPro" id="IPR013087">
    <property type="entry name" value="Znf_C2H2_type"/>
</dbReference>
<feature type="compositionally biased region" description="Polar residues" evidence="6">
    <location>
        <begin position="24"/>
        <end position="36"/>
    </location>
</feature>
<dbReference type="Proteomes" id="UP000318571">
    <property type="component" value="Chromosome 2"/>
</dbReference>
<evidence type="ECO:0000256" key="2">
    <source>
        <dbReference type="ARBA" id="ARBA00022737"/>
    </source>
</evidence>
<feature type="domain" description="C2H2-type" evidence="7">
    <location>
        <begin position="324"/>
        <end position="352"/>
    </location>
</feature>
<dbReference type="OMA" id="KRIEMCH"/>
<dbReference type="InterPro" id="IPR036236">
    <property type="entry name" value="Znf_C2H2_sf"/>
</dbReference>
<evidence type="ECO:0000256" key="5">
    <source>
        <dbReference type="PROSITE-ProRule" id="PRU00042"/>
    </source>
</evidence>
<gene>
    <name evidence="8" type="ORF">TCAL_08669</name>
</gene>
<name>A0A553PBA2_TIGCA</name>
<protein>
    <recommendedName>
        <fullName evidence="7">C2H2-type domain-containing protein</fullName>
    </recommendedName>
</protein>
<evidence type="ECO:0000313" key="9">
    <source>
        <dbReference type="Proteomes" id="UP000318571"/>
    </source>
</evidence>
<dbReference type="PROSITE" id="PS00028">
    <property type="entry name" value="ZINC_FINGER_C2H2_1"/>
    <property type="match status" value="2"/>
</dbReference>
<keyword evidence="3 5" id="KW-0863">Zinc-finger</keyword>
<dbReference type="EMBL" id="VCGU01000005">
    <property type="protein sequence ID" value="TRY74953.1"/>
    <property type="molecule type" value="Genomic_DNA"/>
</dbReference>
<keyword evidence="4" id="KW-0862">Zinc</keyword>